<dbReference type="RefSeq" id="WP_345329596.1">
    <property type="nucleotide sequence ID" value="NZ_BAABJI010000001.1"/>
</dbReference>
<keyword evidence="1" id="KW-0732">Signal</keyword>
<feature type="chain" id="PRO_5046811044" evidence="1">
    <location>
        <begin position="21"/>
        <end position="163"/>
    </location>
</feature>
<evidence type="ECO:0000313" key="2">
    <source>
        <dbReference type="EMBL" id="GAA4907356.1"/>
    </source>
</evidence>
<dbReference type="Proteomes" id="UP001501436">
    <property type="component" value="Unassembled WGS sequence"/>
</dbReference>
<accession>A0ABP9FVH2</accession>
<reference evidence="3" key="1">
    <citation type="journal article" date="2019" name="Int. J. Syst. Evol. Microbiol.">
        <title>The Global Catalogue of Microorganisms (GCM) 10K type strain sequencing project: providing services to taxonomists for standard genome sequencing and annotation.</title>
        <authorList>
            <consortium name="The Broad Institute Genomics Platform"/>
            <consortium name="The Broad Institute Genome Sequencing Center for Infectious Disease"/>
            <person name="Wu L."/>
            <person name="Ma J."/>
        </authorList>
    </citation>
    <scope>NUCLEOTIDE SEQUENCE [LARGE SCALE GENOMIC DNA]</scope>
    <source>
        <strain evidence="3">JCM 18283</strain>
    </source>
</reference>
<proteinExistence type="predicted"/>
<organism evidence="2 3">
    <name type="scientific">Mucilaginibacter defluvii</name>
    <dbReference type="NCBI Taxonomy" id="1196019"/>
    <lineage>
        <taxon>Bacteria</taxon>
        <taxon>Pseudomonadati</taxon>
        <taxon>Bacteroidota</taxon>
        <taxon>Sphingobacteriia</taxon>
        <taxon>Sphingobacteriales</taxon>
        <taxon>Sphingobacteriaceae</taxon>
        <taxon>Mucilaginibacter</taxon>
    </lineage>
</organism>
<feature type="signal peptide" evidence="1">
    <location>
        <begin position="1"/>
        <end position="20"/>
    </location>
</feature>
<name>A0ABP9FVH2_9SPHI</name>
<sequence length="163" mass="18790">MKKLLLMLLFTSAVAFTTYAQKLPALDRYDLETEEGAIDADSIALPVADYLFKVPAIKDDPTRLRAMNFLNKWMEETPSFEFILDEDIMANFEDDKDLTDLYMAALTKYQLQNPDIEDDRKISIGALKILLDYADNDDNYVLLRDDMNRLMAAYKEGRLEQAL</sequence>
<dbReference type="EMBL" id="BAABJI010000001">
    <property type="protein sequence ID" value="GAA4907356.1"/>
    <property type="molecule type" value="Genomic_DNA"/>
</dbReference>
<keyword evidence="3" id="KW-1185">Reference proteome</keyword>
<protein>
    <submittedName>
        <fullName evidence="2">Uncharacterized protein</fullName>
    </submittedName>
</protein>
<gene>
    <name evidence="2" type="ORF">GCM10023313_07720</name>
</gene>
<evidence type="ECO:0000256" key="1">
    <source>
        <dbReference type="SAM" id="SignalP"/>
    </source>
</evidence>
<evidence type="ECO:0000313" key="3">
    <source>
        <dbReference type="Proteomes" id="UP001501436"/>
    </source>
</evidence>
<comment type="caution">
    <text evidence="2">The sequence shown here is derived from an EMBL/GenBank/DDBJ whole genome shotgun (WGS) entry which is preliminary data.</text>
</comment>